<feature type="domain" description="Disease resistance protein winged helix" evidence="8">
    <location>
        <begin position="415"/>
        <end position="485"/>
    </location>
</feature>
<dbReference type="Pfam" id="PF18052">
    <property type="entry name" value="Rx_N"/>
    <property type="match status" value="1"/>
</dbReference>
<dbReference type="InterPro" id="IPR002182">
    <property type="entry name" value="NB-ARC"/>
</dbReference>
<dbReference type="PANTHER" id="PTHR23155">
    <property type="entry name" value="DISEASE RESISTANCE PROTEIN RP"/>
    <property type="match status" value="1"/>
</dbReference>
<dbReference type="InterPro" id="IPR044974">
    <property type="entry name" value="Disease_R_plants"/>
</dbReference>
<keyword evidence="2" id="KW-0433">Leucine-rich repeat</keyword>
<name>A0AAV8GD48_9POAL</name>
<evidence type="ECO:0000256" key="5">
    <source>
        <dbReference type="ARBA" id="ARBA00022821"/>
    </source>
</evidence>
<dbReference type="InterPro" id="IPR055414">
    <property type="entry name" value="LRR_R13L4/SHOC2-like"/>
</dbReference>
<sequence length="859" mass="97993">MTEAIIAAAIKKLADVLIKEACSLHGVDGKISEVKLQLGQMQRFLKDADSKSKGGDERVKGWVSDVRSVAYETEDAIDEFLFEANYLWFGLIPNRILARRTLGQKIYKIQAKLRIISESRTTFGIQEFSQDRCQPSFKRHVLPDIDKDDVVGLEDQKQEVIDLLLHGQGNQIRFVVTIVGPGGLGKTTLAQKVYSSSTIKSHFDLCLWITVSKDFNLVDILKKMHQKLAGYTEVKGETEGDKVIYLLGEVNVLLKMKKYLIVLDDVWSEDVFIQLETGLVDIGNGSRVLMTSRFLNVANRADSTGVYHLRFLNGSKSLELFLKKALQTRDPSPECPDELLDLARKLVKRCDGLPLALIVLGGLLSIKPPTHRDWSRMVERLDWHIVGRECMEILATSYDDLPYFLKSCFRYLACFPEDYKIVAKPLMKMWIAEGLIEPREEAQLEDYAEDYLEELAQRCLVQVAERTFNGAIKTIRVHDLLREVALCEAKENDFLVIWKENDLGRDVNMTRRIAFHEGIDGNRTTDLHKDLTKISMPKLRTFLNFNQCIFIGTIGFILLRVLELRNTQSFKELPMDLKNLIHLRYLGLRGTGVNVIPTWIGHLHLQTFDIRGTQIRELPEHFWEVTSLRHVHSSDIYEFDTKINGPPATANLNNLRSIGRFLVPKSWNKSLPHIPGIRKLQLRCQVEDDGKLIHNLLSKLSKLLSVRLDNFYPPQNIIDLSTSPSYENIHTLFLSGYKTPFPSVQIAKLPPNLTKLRLSSFFFLEDPMPTLAKLCSLKSLEMNSIRVVGDAMVCSSGGFPRLQNLKLDDVLTTIIWNVEYGAFPMLKYLYIRACYWLNALPDLQCATNLQDLRIDVVPL</sequence>
<evidence type="ECO:0000313" key="11">
    <source>
        <dbReference type="Proteomes" id="UP001140206"/>
    </source>
</evidence>
<evidence type="ECO:0000259" key="9">
    <source>
        <dbReference type="Pfam" id="PF23598"/>
    </source>
</evidence>
<dbReference type="InterPro" id="IPR036388">
    <property type="entry name" value="WH-like_DNA-bd_sf"/>
</dbReference>
<dbReference type="Gene3D" id="1.10.10.10">
    <property type="entry name" value="Winged helix-like DNA-binding domain superfamily/Winged helix DNA-binding domain"/>
    <property type="match status" value="1"/>
</dbReference>
<dbReference type="InterPro" id="IPR027417">
    <property type="entry name" value="P-loop_NTPase"/>
</dbReference>
<evidence type="ECO:0000256" key="1">
    <source>
        <dbReference type="ARBA" id="ARBA00008894"/>
    </source>
</evidence>
<evidence type="ECO:0000259" key="8">
    <source>
        <dbReference type="Pfam" id="PF23559"/>
    </source>
</evidence>
<reference evidence="10" key="1">
    <citation type="submission" date="2022-08" db="EMBL/GenBank/DDBJ databases">
        <authorList>
            <person name="Marques A."/>
        </authorList>
    </citation>
    <scope>NUCLEOTIDE SEQUENCE</scope>
    <source>
        <strain evidence="10">RhyPub2mFocal</strain>
        <tissue evidence="10">Leaves</tissue>
    </source>
</reference>
<keyword evidence="5" id="KW-0611">Plant defense</keyword>
<dbReference type="Gene3D" id="3.80.10.10">
    <property type="entry name" value="Ribonuclease Inhibitor"/>
    <property type="match status" value="1"/>
</dbReference>
<dbReference type="Pfam" id="PF23559">
    <property type="entry name" value="WHD_DRP"/>
    <property type="match status" value="1"/>
</dbReference>
<feature type="domain" description="Disease resistance R13L4/SHOC-2-like LRR" evidence="9">
    <location>
        <begin position="553"/>
        <end position="838"/>
    </location>
</feature>
<dbReference type="PANTHER" id="PTHR23155:SF1185">
    <property type="entry name" value="DISEASE RESISTANCE RPP8-LIKE PROTEIN 3-RELATED"/>
    <property type="match status" value="1"/>
</dbReference>
<dbReference type="GO" id="GO:0009626">
    <property type="term" value="P:plant-type hypersensitive response"/>
    <property type="evidence" value="ECO:0007669"/>
    <property type="project" value="UniProtKB-ARBA"/>
</dbReference>
<dbReference type="GO" id="GO:0042742">
    <property type="term" value="P:defense response to bacterium"/>
    <property type="evidence" value="ECO:0007669"/>
    <property type="project" value="UniProtKB-ARBA"/>
</dbReference>
<dbReference type="Gene3D" id="1.10.8.430">
    <property type="entry name" value="Helical domain of apoptotic protease-activating factors"/>
    <property type="match status" value="1"/>
</dbReference>
<evidence type="ECO:0000259" key="7">
    <source>
        <dbReference type="Pfam" id="PF18052"/>
    </source>
</evidence>
<gene>
    <name evidence="10" type="ORF">LUZ62_052846</name>
</gene>
<organism evidence="10 11">
    <name type="scientific">Rhynchospora pubera</name>
    <dbReference type="NCBI Taxonomy" id="906938"/>
    <lineage>
        <taxon>Eukaryota</taxon>
        <taxon>Viridiplantae</taxon>
        <taxon>Streptophyta</taxon>
        <taxon>Embryophyta</taxon>
        <taxon>Tracheophyta</taxon>
        <taxon>Spermatophyta</taxon>
        <taxon>Magnoliopsida</taxon>
        <taxon>Liliopsida</taxon>
        <taxon>Poales</taxon>
        <taxon>Cyperaceae</taxon>
        <taxon>Cyperoideae</taxon>
        <taxon>Rhynchosporeae</taxon>
        <taxon>Rhynchospora</taxon>
    </lineage>
</organism>
<dbReference type="SUPFAM" id="SSF52058">
    <property type="entry name" value="L domain-like"/>
    <property type="match status" value="1"/>
</dbReference>
<dbReference type="AlphaFoldDB" id="A0AAV8GD48"/>
<dbReference type="InterPro" id="IPR041118">
    <property type="entry name" value="Rx_N"/>
</dbReference>
<evidence type="ECO:0000256" key="3">
    <source>
        <dbReference type="ARBA" id="ARBA00022737"/>
    </source>
</evidence>
<protein>
    <submittedName>
        <fullName evidence="10">Disease resistance family protein</fullName>
    </submittedName>
</protein>
<evidence type="ECO:0000313" key="10">
    <source>
        <dbReference type="EMBL" id="KAJ4801600.1"/>
    </source>
</evidence>
<dbReference type="InterPro" id="IPR042197">
    <property type="entry name" value="Apaf_helical"/>
</dbReference>
<feature type="domain" description="NB-ARC" evidence="6">
    <location>
        <begin position="154"/>
        <end position="329"/>
    </location>
</feature>
<evidence type="ECO:0000259" key="6">
    <source>
        <dbReference type="Pfam" id="PF00931"/>
    </source>
</evidence>
<dbReference type="PRINTS" id="PR00364">
    <property type="entry name" value="DISEASERSIST"/>
</dbReference>
<feature type="domain" description="Disease resistance N-terminal" evidence="7">
    <location>
        <begin position="6"/>
        <end position="84"/>
    </location>
</feature>
<dbReference type="InterPro" id="IPR058922">
    <property type="entry name" value="WHD_DRP"/>
</dbReference>
<keyword evidence="11" id="KW-1185">Reference proteome</keyword>
<dbReference type="InterPro" id="IPR032675">
    <property type="entry name" value="LRR_dom_sf"/>
</dbReference>
<dbReference type="Pfam" id="PF00931">
    <property type="entry name" value="NB-ARC"/>
    <property type="match status" value="1"/>
</dbReference>
<dbReference type="EMBL" id="JAMFTS010000002">
    <property type="protein sequence ID" value="KAJ4801600.1"/>
    <property type="molecule type" value="Genomic_DNA"/>
</dbReference>
<keyword evidence="4" id="KW-0547">Nucleotide-binding</keyword>
<keyword evidence="3" id="KW-0677">Repeat</keyword>
<evidence type="ECO:0000256" key="2">
    <source>
        <dbReference type="ARBA" id="ARBA00022614"/>
    </source>
</evidence>
<evidence type="ECO:0000256" key="4">
    <source>
        <dbReference type="ARBA" id="ARBA00022741"/>
    </source>
</evidence>
<dbReference type="GO" id="GO:0002758">
    <property type="term" value="P:innate immune response-activating signaling pathway"/>
    <property type="evidence" value="ECO:0007669"/>
    <property type="project" value="UniProtKB-ARBA"/>
</dbReference>
<dbReference type="Proteomes" id="UP001140206">
    <property type="component" value="Chromosome 2"/>
</dbReference>
<dbReference type="CDD" id="cd14798">
    <property type="entry name" value="RX-CC_like"/>
    <property type="match status" value="1"/>
</dbReference>
<dbReference type="GO" id="GO:0043531">
    <property type="term" value="F:ADP binding"/>
    <property type="evidence" value="ECO:0007669"/>
    <property type="project" value="InterPro"/>
</dbReference>
<comment type="similarity">
    <text evidence="1">Belongs to the disease resistance NB-LRR family.</text>
</comment>
<dbReference type="Pfam" id="PF23598">
    <property type="entry name" value="LRR_14"/>
    <property type="match status" value="1"/>
</dbReference>
<dbReference type="Gene3D" id="3.40.50.300">
    <property type="entry name" value="P-loop containing nucleotide triphosphate hydrolases"/>
    <property type="match status" value="1"/>
</dbReference>
<dbReference type="FunFam" id="1.10.10.10:FF:000322">
    <property type="entry name" value="Probable disease resistance protein At1g63360"/>
    <property type="match status" value="1"/>
</dbReference>
<comment type="caution">
    <text evidence="10">The sequence shown here is derived from an EMBL/GenBank/DDBJ whole genome shotgun (WGS) entry which is preliminary data.</text>
</comment>
<proteinExistence type="inferred from homology"/>
<dbReference type="Gene3D" id="1.20.5.4130">
    <property type="match status" value="1"/>
</dbReference>
<accession>A0AAV8GD48</accession>
<dbReference type="InterPro" id="IPR038005">
    <property type="entry name" value="RX-like_CC"/>
</dbReference>
<dbReference type="SUPFAM" id="SSF52540">
    <property type="entry name" value="P-loop containing nucleoside triphosphate hydrolases"/>
    <property type="match status" value="1"/>
</dbReference>
<dbReference type="FunFam" id="3.40.50.300:FF:001091">
    <property type="entry name" value="Probable disease resistance protein At1g61300"/>
    <property type="match status" value="1"/>
</dbReference>